<accession>A0A9W7ITQ4</accession>
<dbReference type="Pfam" id="PF03372">
    <property type="entry name" value="Exo_endo_phos"/>
    <property type="match status" value="1"/>
</dbReference>
<dbReference type="InterPro" id="IPR005135">
    <property type="entry name" value="Endo/exonuclease/phosphatase"/>
</dbReference>
<dbReference type="OrthoDB" id="991388at2759"/>
<comment type="caution">
    <text evidence="2">The sequence shown here is derived from an EMBL/GenBank/DDBJ whole genome shotgun (WGS) entry which is preliminary data.</text>
</comment>
<dbReference type="EMBL" id="BSYR01000035">
    <property type="protein sequence ID" value="GMJ01875.1"/>
    <property type="molecule type" value="Genomic_DNA"/>
</dbReference>
<dbReference type="PANTHER" id="PTHR35218">
    <property type="entry name" value="RNASE H DOMAIN-CONTAINING PROTEIN"/>
    <property type="match status" value="1"/>
</dbReference>
<organism evidence="2 3">
    <name type="scientific">Hibiscus trionum</name>
    <name type="common">Flower of an hour</name>
    <dbReference type="NCBI Taxonomy" id="183268"/>
    <lineage>
        <taxon>Eukaryota</taxon>
        <taxon>Viridiplantae</taxon>
        <taxon>Streptophyta</taxon>
        <taxon>Embryophyta</taxon>
        <taxon>Tracheophyta</taxon>
        <taxon>Spermatophyta</taxon>
        <taxon>Magnoliopsida</taxon>
        <taxon>eudicotyledons</taxon>
        <taxon>Gunneridae</taxon>
        <taxon>Pentapetalae</taxon>
        <taxon>rosids</taxon>
        <taxon>malvids</taxon>
        <taxon>Malvales</taxon>
        <taxon>Malvaceae</taxon>
        <taxon>Malvoideae</taxon>
        <taxon>Hibiscus</taxon>
    </lineage>
</organism>
<dbReference type="AlphaFoldDB" id="A0A9W7ITQ4"/>
<gene>
    <name evidence="2" type="ORF">HRI_003856700</name>
</gene>
<evidence type="ECO:0000313" key="3">
    <source>
        <dbReference type="Proteomes" id="UP001165190"/>
    </source>
</evidence>
<evidence type="ECO:0000259" key="1">
    <source>
        <dbReference type="Pfam" id="PF03372"/>
    </source>
</evidence>
<protein>
    <recommendedName>
        <fullName evidence="1">Endonuclease/exonuclease/phosphatase domain-containing protein</fullName>
    </recommendedName>
</protein>
<dbReference type="GO" id="GO:0003824">
    <property type="term" value="F:catalytic activity"/>
    <property type="evidence" value="ECO:0007669"/>
    <property type="project" value="InterPro"/>
</dbReference>
<feature type="domain" description="Endonuclease/exonuclease/phosphatase" evidence="1">
    <location>
        <begin position="4"/>
        <end position="183"/>
    </location>
</feature>
<dbReference type="Gene3D" id="3.60.10.10">
    <property type="entry name" value="Endonuclease/exonuclease/phosphatase"/>
    <property type="match status" value="1"/>
</dbReference>
<name>A0A9W7ITQ4_HIBTR</name>
<dbReference type="InterPro" id="IPR036691">
    <property type="entry name" value="Endo/exonu/phosph_ase_sf"/>
</dbReference>
<reference evidence="2" key="1">
    <citation type="submission" date="2023-05" db="EMBL/GenBank/DDBJ databases">
        <title>Genome and transcriptome analyses reveal genes involved in the formation of fine ridges on petal epidermal cells in Hibiscus trionum.</title>
        <authorList>
            <person name="Koshimizu S."/>
            <person name="Masuda S."/>
            <person name="Ishii T."/>
            <person name="Shirasu K."/>
            <person name="Hoshino A."/>
            <person name="Arita M."/>
        </authorList>
    </citation>
    <scope>NUCLEOTIDE SEQUENCE</scope>
    <source>
        <strain evidence="2">Hamamatsu line</strain>
    </source>
</reference>
<proteinExistence type="predicted"/>
<dbReference type="Proteomes" id="UP001165190">
    <property type="component" value="Unassembled WGS sequence"/>
</dbReference>
<dbReference type="SUPFAM" id="SSF56219">
    <property type="entry name" value="DNase I-like"/>
    <property type="match status" value="1"/>
</dbReference>
<keyword evidence="3" id="KW-1185">Reference proteome</keyword>
<sequence>MKLLSWNVRGLGLSRTTRRLKNFLRDVKPTVIFLIETKLPNTRMEKVRKLLGFPNGVDVAAVGRSGGLSMAWRSSCRVAVRSYSCRHIDIMVEDDSNGFSWRCTGFYGAPEVQNRAAAWDLLRQLDDIPQVPWLVIGDFNVILFASEKVGGLPRNQWQMDNFISVLNDCSLEDIGYEWSWFTWEWGRL</sequence>
<evidence type="ECO:0000313" key="2">
    <source>
        <dbReference type="EMBL" id="GMJ01875.1"/>
    </source>
</evidence>
<dbReference type="PANTHER" id="PTHR35218:SF9">
    <property type="entry name" value="ENDONUCLEASE_EXONUCLEASE_PHOSPHATASE DOMAIN-CONTAINING PROTEIN"/>
    <property type="match status" value="1"/>
</dbReference>